<protein>
    <submittedName>
        <fullName evidence="1">Uncharacterized protein</fullName>
    </submittedName>
</protein>
<dbReference type="EMBL" id="GAIX01011559">
    <property type="protein sequence ID" value="JAA81001.1"/>
    <property type="molecule type" value="Transcribed_RNA"/>
</dbReference>
<evidence type="ECO:0000313" key="1">
    <source>
        <dbReference type="EMBL" id="JAA81001.1"/>
    </source>
</evidence>
<feature type="non-terminal residue" evidence="1">
    <location>
        <position position="80"/>
    </location>
</feature>
<reference evidence="1" key="1">
    <citation type="journal article" date="2013" name="BMC Genomics">
        <title>Unscrambling butterfly oogenesis.</title>
        <authorList>
            <person name="Carter J.M."/>
            <person name="Baker S.C."/>
            <person name="Pink R."/>
            <person name="Carter D.R."/>
            <person name="Collins A."/>
            <person name="Tomlin J."/>
            <person name="Gibbs M."/>
            <person name="Breuker C.J."/>
        </authorList>
    </citation>
    <scope>NUCLEOTIDE SEQUENCE</scope>
    <source>
        <tissue evidence="1">Ovary</tissue>
    </source>
</reference>
<organism evidence="1">
    <name type="scientific">Pararge aegeria</name>
    <name type="common">speckled wood butterfly</name>
    <dbReference type="NCBI Taxonomy" id="116150"/>
    <lineage>
        <taxon>Eukaryota</taxon>
        <taxon>Metazoa</taxon>
        <taxon>Ecdysozoa</taxon>
        <taxon>Arthropoda</taxon>
        <taxon>Hexapoda</taxon>
        <taxon>Insecta</taxon>
        <taxon>Pterygota</taxon>
        <taxon>Neoptera</taxon>
        <taxon>Endopterygota</taxon>
        <taxon>Lepidoptera</taxon>
        <taxon>Glossata</taxon>
        <taxon>Ditrysia</taxon>
        <taxon>Papilionoidea</taxon>
        <taxon>Nymphalidae</taxon>
        <taxon>Satyrinae</taxon>
        <taxon>Satyrini</taxon>
        <taxon>Parargina</taxon>
        <taxon>Pararge</taxon>
    </lineage>
</organism>
<accession>S4NQG6</accession>
<dbReference type="AlphaFoldDB" id="S4NQG6"/>
<sequence length="80" mass="9457">MIDLIYSISILPGSELSTRAFIQKPVKDLTYRFQINLYERKRNDNKYFQPLVSSTIWIQFKWVGIQISKRIIKFVSCVGI</sequence>
<reference evidence="1" key="2">
    <citation type="submission" date="2013-05" db="EMBL/GenBank/DDBJ databases">
        <authorList>
            <person name="Carter J.-M."/>
            <person name="Baker S.C."/>
            <person name="Pink R."/>
            <person name="Carter D.R.F."/>
            <person name="Collins A."/>
            <person name="Tomlin J."/>
            <person name="Gibbs M."/>
            <person name="Breuker C.J."/>
        </authorList>
    </citation>
    <scope>NUCLEOTIDE SEQUENCE</scope>
    <source>
        <tissue evidence="1">Ovary</tissue>
    </source>
</reference>
<name>S4NQG6_9NEOP</name>
<proteinExistence type="predicted"/>